<dbReference type="Pfam" id="PF14299">
    <property type="entry name" value="PP2"/>
    <property type="match status" value="1"/>
</dbReference>
<dbReference type="EMBL" id="BTGU01000017">
    <property type="protein sequence ID" value="GMN43964.1"/>
    <property type="molecule type" value="Genomic_DNA"/>
</dbReference>
<gene>
    <name evidence="2" type="ORF">TIFTF001_013156</name>
</gene>
<accession>A0AA87ZUG0</accession>
<dbReference type="PANTHER" id="PTHR32278">
    <property type="entry name" value="F-BOX DOMAIN-CONTAINING PROTEIN"/>
    <property type="match status" value="1"/>
</dbReference>
<dbReference type="InterPro" id="IPR036047">
    <property type="entry name" value="F-box-like_dom_sf"/>
</dbReference>
<protein>
    <recommendedName>
        <fullName evidence="1">F-box domain-containing protein</fullName>
    </recommendedName>
</protein>
<dbReference type="SMART" id="SM00256">
    <property type="entry name" value="FBOX"/>
    <property type="match status" value="1"/>
</dbReference>
<dbReference type="PANTHER" id="PTHR32278:SF15">
    <property type="entry name" value="F-BOX PROTEIN PP2-B13-RELATED"/>
    <property type="match status" value="1"/>
</dbReference>
<evidence type="ECO:0000313" key="3">
    <source>
        <dbReference type="Proteomes" id="UP001187192"/>
    </source>
</evidence>
<dbReference type="CDD" id="cd22162">
    <property type="entry name" value="F-box_AtSKIP3-like"/>
    <property type="match status" value="1"/>
</dbReference>
<keyword evidence="3" id="KW-1185">Reference proteome</keyword>
<dbReference type="AlphaFoldDB" id="A0AA87ZUG0"/>
<evidence type="ECO:0000313" key="2">
    <source>
        <dbReference type="EMBL" id="GMN43964.1"/>
    </source>
</evidence>
<name>A0AA87ZUG0_FICCA</name>
<dbReference type="Proteomes" id="UP001187192">
    <property type="component" value="Unassembled WGS sequence"/>
</dbReference>
<dbReference type="Pfam" id="PF00646">
    <property type="entry name" value="F-box"/>
    <property type="match status" value="1"/>
</dbReference>
<dbReference type="InterPro" id="IPR025886">
    <property type="entry name" value="PP2-like"/>
</dbReference>
<dbReference type="SUPFAM" id="SSF81383">
    <property type="entry name" value="F-box domain"/>
    <property type="match status" value="1"/>
</dbReference>
<organism evidence="2 3">
    <name type="scientific">Ficus carica</name>
    <name type="common">Common fig</name>
    <dbReference type="NCBI Taxonomy" id="3494"/>
    <lineage>
        <taxon>Eukaryota</taxon>
        <taxon>Viridiplantae</taxon>
        <taxon>Streptophyta</taxon>
        <taxon>Embryophyta</taxon>
        <taxon>Tracheophyta</taxon>
        <taxon>Spermatophyta</taxon>
        <taxon>Magnoliopsida</taxon>
        <taxon>eudicotyledons</taxon>
        <taxon>Gunneridae</taxon>
        <taxon>Pentapetalae</taxon>
        <taxon>rosids</taxon>
        <taxon>fabids</taxon>
        <taxon>Rosales</taxon>
        <taxon>Moraceae</taxon>
        <taxon>Ficeae</taxon>
        <taxon>Ficus</taxon>
    </lineage>
</organism>
<evidence type="ECO:0000259" key="1">
    <source>
        <dbReference type="SMART" id="SM00256"/>
    </source>
</evidence>
<reference evidence="2" key="1">
    <citation type="submission" date="2023-07" db="EMBL/GenBank/DDBJ databases">
        <title>draft genome sequence of fig (Ficus carica).</title>
        <authorList>
            <person name="Takahashi T."/>
            <person name="Nishimura K."/>
        </authorList>
    </citation>
    <scope>NUCLEOTIDE SEQUENCE</scope>
</reference>
<dbReference type="InterPro" id="IPR001810">
    <property type="entry name" value="F-box_dom"/>
</dbReference>
<sequence>MNLPEDCVSAILSFTSPASACRSSLVSSTFNSAAESDVSFKIERASGKKSYLLSARELFITWSDQPMYWSWKRLPDSRFAEAVELITNSWLEIHGKIRTRSLSKNTTYCAYLVMNVSKRAYGLDTTPFETAVKVGNQVSQGTVCVCTHDEKKQQNTDCNWTMPTKVFTGNEPIPSERNDGWMEIKLGEFFTGEEDEEVKMSFLETKGFHLKAGLVIEGIEVRPLD</sequence>
<feature type="domain" description="F-box" evidence="1">
    <location>
        <begin position="3"/>
        <end position="43"/>
    </location>
</feature>
<comment type="caution">
    <text evidence="2">The sequence shown here is derived from an EMBL/GenBank/DDBJ whole genome shotgun (WGS) entry which is preliminary data.</text>
</comment>
<proteinExistence type="predicted"/>